<gene>
    <name evidence="1" type="ORF">MUN53_14520</name>
</gene>
<name>A0ABT0C469_9BACT</name>
<reference evidence="1 2" key="1">
    <citation type="submission" date="2022-03" db="EMBL/GenBank/DDBJ databases">
        <title>Parabacteroides sp. nov. isolated from swine feces.</title>
        <authorList>
            <person name="Bak J.E."/>
        </authorList>
    </citation>
    <scope>NUCLEOTIDE SEQUENCE [LARGE SCALE GENOMIC DNA]</scope>
    <source>
        <strain evidence="1 2">AGMB00274</strain>
    </source>
</reference>
<dbReference type="Proteomes" id="UP001165444">
    <property type="component" value="Unassembled WGS sequence"/>
</dbReference>
<accession>A0ABT0C469</accession>
<dbReference type="EMBL" id="JAKZMM010000043">
    <property type="protein sequence ID" value="MCJ2381804.1"/>
    <property type="molecule type" value="Genomic_DNA"/>
</dbReference>
<proteinExistence type="predicted"/>
<dbReference type="RefSeq" id="WP_243326219.1">
    <property type="nucleotide sequence ID" value="NZ_JAKZMM010000043.1"/>
</dbReference>
<comment type="caution">
    <text evidence="1">The sequence shown here is derived from an EMBL/GenBank/DDBJ whole genome shotgun (WGS) entry which is preliminary data.</text>
</comment>
<evidence type="ECO:0000313" key="2">
    <source>
        <dbReference type="Proteomes" id="UP001165444"/>
    </source>
</evidence>
<sequence length="346" mass="40461">MAKPKIPNQRYKYSELNKRLTKYVALVQSIYGTLNLDVAKLVERLGITEADIEIRPFSFDDYPETRKKIADIQKQFVSDIQAVIYRGTSEEWKNSNEVQDLLANAVLKSYDAVVDKEKYKVLYQNNSDALKAFQNRKDRGLNISSKLWNQSVIYKKELEDAISCAIEKGYSAVTLSKRISKYLNDFPQLQKDYKEKFGTASQAEDCEYRSIRLARSEINMAYRTAENERWKQMDFVVGYEIKLSHVHHQRMPHGDICDTLAGKYPKDFVWTGWHPNDLCYKIPILKTEEEFWEWDGRSEVSTKSVNEVKDVPDAFKKWVDDNSSRISKAKKKGTLPYFLKDNKKFY</sequence>
<organism evidence="1 2">
    <name type="scientific">Parabacteroides faecalis</name>
    <dbReference type="NCBI Taxonomy" id="2924040"/>
    <lineage>
        <taxon>Bacteria</taxon>
        <taxon>Pseudomonadati</taxon>
        <taxon>Bacteroidota</taxon>
        <taxon>Bacteroidia</taxon>
        <taxon>Bacteroidales</taxon>
        <taxon>Tannerellaceae</taxon>
        <taxon>Parabacteroides</taxon>
    </lineage>
</organism>
<protein>
    <submittedName>
        <fullName evidence="1">Uncharacterized protein</fullName>
    </submittedName>
</protein>
<evidence type="ECO:0000313" key="1">
    <source>
        <dbReference type="EMBL" id="MCJ2381804.1"/>
    </source>
</evidence>
<keyword evidence="2" id="KW-1185">Reference proteome</keyword>